<protein>
    <recommendedName>
        <fullName evidence="5">DUF697 domain-containing protein</fullName>
    </recommendedName>
</protein>
<comment type="caution">
    <text evidence="2">The sequence shown here is derived from an EMBL/GenBank/DDBJ whole genome shotgun (WGS) entry which is preliminary data.</text>
</comment>
<dbReference type="RefSeq" id="WP_049737620.1">
    <property type="nucleotide sequence ID" value="NZ_BJON01000013.1"/>
</dbReference>
<proteinExistence type="predicted"/>
<reference evidence="1 4" key="3">
    <citation type="submission" date="2019-06" db="EMBL/GenBank/DDBJ databases">
        <title>Whole genome shotgun sequence of Brevibacillus reuszeri NBRC 15719.</title>
        <authorList>
            <person name="Hosoyama A."/>
            <person name="Uohara A."/>
            <person name="Ohji S."/>
            <person name="Ichikawa N."/>
        </authorList>
    </citation>
    <scope>NUCLEOTIDE SEQUENCE [LARGE SCALE GENOMIC DNA]</scope>
    <source>
        <strain evidence="1 4">NBRC 15719</strain>
    </source>
</reference>
<dbReference type="AlphaFoldDB" id="A0A0K9YY31"/>
<keyword evidence="4" id="KW-1185">Reference proteome</keyword>
<dbReference type="EMBL" id="LGIQ01000005">
    <property type="protein sequence ID" value="KNB73614.1"/>
    <property type="molecule type" value="Genomic_DNA"/>
</dbReference>
<evidence type="ECO:0008006" key="5">
    <source>
        <dbReference type="Google" id="ProtNLM"/>
    </source>
</evidence>
<accession>A0A0K9YY31</accession>
<reference evidence="3" key="1">
    <citation type="submission" date="2015-07" db="EMBL/GenBank/DDBJ databases">
        <title>Genome sequencing project for genomic taxonomy and phylogenomics of Bacillus-like bacteria.</title>
        <authorList>
            <person name="Liu B."/>
            <person name="Wang J."/>
            <person name="Zhu Y."/>
            <person name="Liu G."/>
            <person name="Chen Q."/>
            <person name="Chen Z."/>
            <person name="Lan J."/>
            <person name="Che J."/>
            <person name="Ge C."/>
            <person name="Shi H."/>
            <person name="Pan Z."/>
            <person name="Liu X."/>
        </authorList>
    </citation>
    <scope>NUCLEOTIDE SEQUENCE [LARGE SCALE GENOMIC DNA]</scope>
    <source>
        <strain evidence="3">DSM 9887</strain>
    </source>
</reference>
<name>A0A0K9YY31_9BACL</name>
<evidence type="ECO:0000313" key="1">
    <source>
        <dbReference type="EMBL" id="GED69558.1"/>
    </source>
</evidence>
<evidence type="ECO:0000313" key="3">
    <source>
        <dbReference type="Proteomes" id="UP000036834"/>
    </source>
</evidence>
<evidence type="ECO:0000313" key="2">
    <source>
        <dbReference type="EMBL" id="KNB73614.1"/>
    </source>
</evidence>
<evidence type="ECO:0000313" key="4">
    <source>
        <dbReference type="Proteomes" id="UP000319578"/>
    </source>
</evidence>
<sequence>MTSAQEKKCHAIIHTAAIGAAGGNLIPVPGVGIAADIVAMTTMTMSLASVFGGNLTEEAAKAMAITGIKNSMLKQPIQTLTKELSKFVPILGQVVAPTISIAMIEAAGWAIAKDLDRKFGAYH</sequence>
<dbReference type="OrthoDB" id="8909345at2"/>
<dbReference type="PATRIC" id="fig|54915.3.peg.6751"/>
<dbReference type="Proteomes" id="UP000319578">
    <property type="component" value="Unassembled WGS sequence"/>
</dbReference>
<dbReference type="Proteomes" id="UP000036834">
    <property type="component" value="Unassembled WGS sequence"/>
</dbReference>
<gene>
    <name evidence="2" type="ORF">ADS79_06645</name>
    <name evidence="1" type="ORF">BRE01_32600</name>
</gene>
<dbReference type="EMBL" id="BJON01000013">
    <property type="protein sequence ID" value="GED69558.1"/>
    <property type="molecule type" value="Genomic_DNA"/>
</dbReference>
<organism evidence="2 3">
    <name type="scientific">Brevibacillus reuszeri</name>
    <dbReference type="NCBI Taxonomy" id="54915"/>
    <lineage>
        <taxon>Bacteria</taxon>
        <taxon>Bacillati</taxon>
        <taxon>Bacillota</taxon>
        <taxon>Bacilli</taxon>
        <taxon>Bacillales</taxon>
        <taxon>Paenibacillaceae</taxon>
        <taxon>Brevibacillus</taxon>
    </lineage>
</organism>
<reference evidence="2" key="2">
    <citation type="submission" date="2015-07" db="EMBL/GenBank/DDBJ databases">
        <title>MeaNS - Measles Nucleotide Surveillance Program.</title>
        <authorList>
            <person name="Tran T."/>
            <person name="Druce J."/>
        </authorList>
    </citation>
    <scope>NUCLEOTIDE SEQUENCE</scope>
    <source>
        <strain evidence="2">DSM 9887</strain>
    </source>
</reference>